<evidence type="ECO:0000259" key="1">
    <source>
        <dbReference type="PROSITE" id="PS51192"/>
    </source>
</evidence>
<organism evidence="3">
    <name type="scientific">Lotharella vacuolata</name>
    <dbReference type="NCBI Taxonomy" id="74820"/>
    <lineage>
        <taxon>Eukaryota</taxon>
        <taxon>Sar</taxon>
        <taxon>Rhizaria</taxon>
        <taxon>Cercozoa</taxon>
        <taxon>Chlorarachniophyceae</taxon>
        <taxon>Lotharella</taxon>
    </lineage>
</organism>
<dbReference type="InterPro" id="IPR014001">
    <property type="entry name" value="Helicase_ATP-bd"/>
</dbReference>
<feature type="domain" description="Helicase ATP-binding" evidence="1">
    <location>
        <begin position="25"/>
        <end position="188"/>
    </location>
</feature>
<name>A0A0H5BL29_9EUKA</name>
<proteinExistence type="predicted"/>
<geneLocation type="nucleomorph" evidence="3"/>
<dbReference type="PROSITE" id="PS51192">
    <property type="entry name" value="HELICASE_ATP_BIND_1"/>
    <property type="match status" value="1"/>
</dbReference>
<dbReference type="PROSITE" id="PS51194">
    <property type="entry name" value="HELICASE_CTER"/>
    <property type="match status" value="1"/>
</dbReference>
<dbReference type="CDD" id="cd17917">
    <property type="entry name" value="DEXHc_RHA-like"/>
    <property type="match status" value="1"/>
</dbReference>
<evidence type="ECO:0000259" key="2">
    <source>
        <dbReference type="PROSITE" id="PS51194"/>
    </source>
</evidence>
<dbReference type="SUPFAM" id="SSF52540">
    <property type="entry name" value="P-loop containing nucleoside triphosphate hydrolases"/>
    <property type="match status" value="1"/>
</dbReference>
<evidence type="ECO:0000313" key="3">
    <source>
        <dbReference type="EMBL" id="BAS01547.1"/>
    </source>
</evidence>
<dbReference type="GO" id="GO:0071013">
    <property type="term" value="C:catalytic step 2 spliceosome"/>
    <property type="evidence" value="ECO:0007669"/>
    <property type="project" value="TreeGrafter"/>
</dbReference>
<dbReference type="SMART" id="SM00490">
    <property type="entry name" value="HELICc"/>
    <property type="match status" value="1"/>
</dbReference>
<dbReference type="PANTHER" id="PTHR18934">
    <property type="entry name" value="ATP-DEPENDENT RNA HELICASE"/>
    <property type="match status" value="1"/>
</dbReference>
<dbReference type="AlphaFoldDB" id="A0A0H5BL29"/>
<gene>
    <name evidence="3" type="primary">prp22</name>
</gene>
<dbReference type="SMART" id="SM00847">
    <property type="entry name" value="HA2"/>
    <property type="match status" value="1"/>
</dbReference>
<dbReference type="PANTHER" id="PTHR18934:SF85">
    <property type="entry name" value="ATP-DEPENDENT RNA HELICASE DHX8"/>
    <property type="match status" value="1"/>
</dbReference>
<dbReference type="InterPro" id="IPR027417">
    <property type="entry name" value="P-loop_NTPase"/>
</dbReference>
<dbReference type="SMART" id="SM00487">
    <property type="entry name" value="DEXDc"/>
    <property type="match status" value="1"/>
</dbReference>
<feature type="domain" description="Helicase C-terminal" evidence="2">
    <location>
        <begin position="213"/>
        <end position="378"/>
    </location>
</feature>
<dbReference type="Gene3D" id="3.40.50.300">
    <property type="entry name" value="P-loop containing nucleotide triphosphate hydrolases"/>
    <property type="match status" value="2"/>
</dbReference>
<dbReference type="EMBL" id="AB996600">
    <property type="protein sequence ID" value="BAS01547.1"/>
    <property type="molecule type" value="Genomic_DNA"/>
</dbReference>
<keyword evidence="3" id="KW-0542">Nucleomorph</keyword>
<reference evidence="3" key="1">
    <citation type="journal article" date="2015" name="Genome Biol. Evol.">
        <title>Nucleomorph Genome Sequences of Two Chlorarachniophytes, Amorphochlora amoebiformis and Lotharella vacuolata.</title>
        <authorList>
            <person name="Suzuki S."/>
            <person name="Shirato S."/>
            <person name="Hirakawa Y."/>
            <person name="Ishida K."/>
        </authorList>
    </citation>
    <scope>NUCLEOTIDE SEQUENCE</scope>
    <source>
        <strain evidence="3">CCMP240</strain>
    </source>
</reference>
<dbReference type="GO" id="GO:0000390">
    <property type="term" value="P:spliceosomal complex disassembly"/>
    <property type="evidence" value="ECO:0007669"/>
    <property type="project" value="TreeGrafter"/>
</dbReference>
<sequence>MLVLLFVHIFQDKHLPIIKYKTDLLQSIIKTNVIMIFGNTGCGKSTQLTQIIYDHKSSHSGIICCTQPRRIAAISLAVRVAKERNSLVGNLVGYAVRFEENLSKKTIIKYVTDGLLIKDSFSDPLLSAYFCIILDEAHERTINTDLLLGICKKVLSMRFEFKLIVTSATLELRKFSFFYNKCPIFIIPGKLFKINIFYLKKFQFNYLSSTFNTIIKILESTKTGNILVFLTGKSEIDFISNILNIFFSKNKKFPNLYIYSLFSIKIFQYCPNFVRKCILSTNIAETSLTIPGVKFVIDNGYCKTKFFDVIHKTEILTIIPISKSAANQRSGRAGRIGSGKCFRLYSESVYKYEMKKNSISEIKRVKLTDMVLILKSLDYTDINDFDFFEKPYFKSISFALEELYKLKAICSNGRISDLGIILSYFPIDVKLSKSLITSISLKCLIEVVVIISLLSENHSLIELGLKKKYCFEKFKSSFGDHLTFLRIYKLWIKEQYSLKWCKQHGISSFGLFQARKICKQILNILKKFQISINCLNSSKFKICKSFSSGYFLNSAKKIKHDSYQVNKTNSSYKIFSFYNNIIEYPKWIIFHEIRNYGREFLYIICKIKLSWITKYFFL</sequence>
<accession>A0A0H5BL29</accession>
<dbReference type="InterPro" id="IPR007502">
    <property type="entry name" value="Helicase-assoc_dom"/>
</dbReference>
<dbReference type="CDD" id="cd18791">
    <property type="entry name" value="SF2_C_RHA"/>
    <property type="match status" value="1"/>
</dbReference>
<dbReference type="GO" id="GO:0003723">
    <property type="term" value="F:RNA binding"/>
    <property type="evidence" value="ECO:0007669"/>
    <property type="project" value="TreeGrafter"/>
</dbReference>
<dbReference type="InterPro" id="IPR001650">
    <property type="entry name" value="Helicase_C-like"/>
</dbReference>
<dbReference type="GO" id="GO:0004386">
    <property type="term" value="F:helicase activity"/>
    <property type="evidence" value="ECO:0007669"/>
    <property type="project" value="TreeGrafter"/>
</dbReference>
<dbReference type="Pfam" id="PF00271">
    <property type="entry name" value="Helicase_C"/>
    <property type="match status" value="1"/>
</dbReference>
<protein>
    <submittedName>
        <fullName evidence="3">Splicing factor PRP22</fullName>
    </submittedName>
</protein>
<dbReference type="Gene3D" id="1.20.120.1080">
    <property type="match status" value="1"/>
</dbReference>